<keyword evidence="2" id="KW-0812">Transmembrane</keyword>
<sequence length="366" mass="40550">MVDTSDDESTLGLPGHRSGDWLTIIVFISIALYNVVELNFLIASTFKRYTGLYFWSFLVATWGVAFNAVGYLVRSLRADPSGYAQATIILIGWCTMVTGQSLVLYSRLHIVLHSATRLRMVLIMIIANAIWLGVPVIVLVYGTNSNNPEPFEKPYSIFEKLQLTVFCVQEVVISCLYIFETAKLLKLHRGVANSGTRRVMGHLILVNVFIVLLDISILILEFTEHYNLQTAWKALVYSVKLKAEFTVLNRLVEFSQLLLRNASSLNPSRPRNTTDIALERYVLNASRAPTETEYEVHVGTGRRDSEKENAQPQGLEVVKTTAVTVSRSERQPGDGCSSAGQASAEEDITEAGCASSVSSEAHLAKP</sequence>
<accession>A0A9Q8QK11</accession>
<evidence type="ECO:0000313" key="4">
    <source>
        <dbReference type="EMBL" id="UNI21298.1"/>
    </source>
</evidence>
<keyword evidence="2" id="KW-1133">Transmembrane helix</keyword>
<feature type="transmembrane region" description="Helical" evidence="2">
    <location>
        <begin position="161"/>
        <end position="179"/>
    </location>
</feature>
<feature type="transmembrane region" description="Helical" evidence="2">
    <location>
        <begin position="85"/>
        <end position="108"/>
    </location>
</feature>
<dbReference type="OrthoDB" id="405906at2759"/>
<evidence type="ECO:0000256" key="2">
    <source>
        <dbReference type="SAM" id="Phobius"/>
    </source>
</evidence>
<dbReference type="InterPro" id="IPR056120">
    <property type="entry name" value="DUF7703"/>
</dbReference>
<dbReference type="RefSeq" id="XP_047844779.1">
    <property type="nucleotide sequence ID" value="XM_047988781.1"/>
</dbReference>
<dbReference type="AlphaFoldDB" id="A0A9Q8QK11"/>
<proteinExistence type="predicted"/>
<feature type="transmembrane region" description="Helical" evidence="2">
    <location>
        <begin position="120"/>
        <end position="141"/>
    </location>
</feature>
<dbReference type="Proteomes" id="UP000829364">
    <property type="component" value="Chromosome 6"/>
</dbReference>
<name>A0A9Q8QK11_9HYPO</name>
<feature type="domain" description="DUF7703" evidence="3">
    <location>
        <begin position="23"/>
        <end position="257"/>
    </location>
</feature>
<evidence type="ECO:0000259" key="3">
    <source>
        <dbReference type="Pfam" id="PF24802"/>
    </source>
</evidence>
<reference evidence="4" key="1">
    <citation type="submission" date="2021-11" db="EMBL/GenBank/DDBJ databases">
        <title>Purpureocillium_takamizusanense_genome.</title>
        <authorList>
            <person name="Nguyen N.-H."/>
        </authorList>
    </citation>
    <scope>NUCLEOTIDE SEQUENCE</scope>
    <source>
        <strain evidence="4">PT3</strain>
    </source>
</reference>
<feature type="transmembrane region" description="Helical" evidence="2">
    <location>
        <begin position="199"/>
        <end position="220"/>
    </location>
</feature>
<gene>
    <name evidence="4" type="ORF">JDV02_007299</name>
</gene>
<keyword evidence="2" id="KW-0472">Membrane</keyword>
<dbReference type="EMBL" id="CP086359">
    <property type="protein sequence ID" value="UNI21298.1"/>
    <property type="molecule type" value="Genomic_DNA"/>
</dbReference>
<evidence type="ECO:0000256" key="1">
    <source>
        <dbReference type="SAM" id="MobiDB-lite"/>
    </source>
</evidence>
<protein>
    <recommendedName>
        <fullName evidence="3">DUF7703 domain-containing protein</fullName>
    </recommendedName>
</protein>
<evidence type="ECO:0000313" key="5">
    <source>
        <dbReference type="Proteomes" id="UP000829364"/>
    </source>
</evidence>
<keyword evidence="5" id="KW-1185">Reference proteome</keyword>
<dbReference type="KEGG" id="ptkz:JDV02_007299"/>
<feature type="region of interest" description="Disordered" evidence="1">
    <location>
        <begin position="292"/>
        <end position="366"/>
    </location>
</feature>
<dbReference type="GeneID" id="72069247"/>
<dbReference type="PANTHER" id="PTHR37013">
    <property type="entry name" value="INTEGRAL MEMBRANE PROTEIN (AFU_ORTHOLOGUE AFUA_1G05950)-RELATED"/>
    <property type="match status" value="1"/>
</dbReference>
<feature type="transmembrane region" description="Helical" evidence="2">
    <location>
        <begin position="21"/>
        <end position="40"/>
    </location>
</feature>
<feature type="transmembrane region" description="Helical" evidence="2">
    <location>
        <begin position="52"/>
        <end position="73"/>
    </location>
</feature>
<organism evidence="4 5">
    <name type="scientific">Purpureocillium takamizusanense</name>
    <dbReference type="NCBI Taxonomy" id="2060973"/>
    <lineage>
        <taxon>Eukaryota</taxon>
        <taxon>Fungi</taxon>
        <taxon>Dikarya</taxon>
        <taxon>Ascomycota</taxon>
        <taxon>Pezizomycotina</taxon>
        <taxon>Sordariomycetes</taxon>
        <taxon>Hypocreomycetidae</taxon>
        <taxon>Hypocreales</taxon>
        <taxon>Ophiocordycipitaceae</taxon>
        <taxon>Purpureocillium</taxon>
    </lineage>
</organism>
<dbReference type="PANTHER" id="PTHR37013:SF3">
    <property type="entry name" value="INTEGRAL MEMBRANE PROTEIN (AFU_ORTHOLOGUE AFUA_1G05950)"/>
    <property type="match status" value="1"/>
</dbReference>
<dbReference type="Pfam" id="PF24802">
    <property type="entry name" value="DUF7703"/>
    <property type="match status" value="1"/>
</dbReference>